<dbReference type="AlphaFoldDB" id="A0A1G5UUX9"/>
<reference evidence="2" key="1">
    <citation type="submission" date="2016-10" db="EMBL/GenBank/DDBJ databases">
        <authorList>
            <person name="Varghese N."/>
            <person name="Submissions S."/>
        </authorList>
    </citation>
    <scope>NUCLEOTIDE SEQUENCE [LARGE SCALE GENOMIC DNA]</scope>
    <source>
        <strain evidence="2">DSM 22703</strain>
    </source>
</reference>
<dbReference type="Pfam" id="PF04359">
    <property type="entry name" value="DUF493"/>
    <property type="match status" value="1"/>
</dbReference>
<organism evidence="1 2">
    <name type="scientific">Algoriphagus alkaliphilus</name>
    <dbReference type="NCBI Taxonomy" id="279824"/>
    <lineage>
        <taxon>Bacteria</taxon>
        <taxon>Pseudomonadati</taxon>
        <taxon>Bacteroidota</taxon>
        <taxon>Cytophagia</taxon>
        <taxon>Cytophagales</taxon>
        <taxon>Cyclobacteriaceae</taxon>
        <taxon>Algoriphagus</taxon>
    </lineage>
</organism>
<keyword evidence="2" id="KW-1185">Reference proteome</keyword>
<dbReference type="EMBL" id="FMXE01000002">
    <property type="protein sequence ID" value="SDA37432.1"/>
    <property type="molecule type" value="Genomic_DNA"/>
</dbReference>
<accession>A0A1G5UUX9</accession>
<protein>
    <recommendedName>
        <fullName evidence="3">DUF493 domain-containing protein</fullName>
    </recommendedName>
</protein>
<dbReference type="InterPro" id="IPR027471">
    <property type="entry name" value="YbeD-like_sf"/>
</dbReference>
<proteinExistence type="predicted"/>
<dbReference type="Proteomes" id="UP000198756">
    <property type="component" value="Unassembled WGS sequence"/>
</dbReference>
<name>A0A1G5UUX9_9BACT</name>
<gene>
    <name evidence="1" type="ORF">SAMN03080617_00062</name>
</gene>
<dbReference type="STRING" id="279824.SAMN03080617_00062"/>
<evidence type="ECO:0000313" key="1">
    <source>
        <dbReference type="EMBL" id="SDA37432.1"/>
    </source>
</evidence>
<dbReference type="Gene3D" id="3.30.70.260">
    <property type="match status" value="1"/>
</dbReference>
<dbReference type="RefSeq" id="WP_092727959.1">
    <property type="nucleotide sequence ID" value="NZ_FMXE01000002.1"/>
</dbReference>
<dbReference type="OrthoDB" id="5616097at2"/>
<dbReference type="InterPro" id="IPR007454">
    <property type="entry name" value="UPF0250_YbeD-like"/>
</dbReference>
<dbReference type="SUPFAM" id="SSF117991">
    <property type="entry name" value="YbeD/HP0495-like"/>
    <property type="match status" value="1"/>
</dbReference>
<evidence type="ECO:0008006" key="3">
    <source>
        <dbReference type="Google" id="ProtNLM"/>
    </source>
</evidence>
<evidence type="ECO:0000313" key="2">
    <source>
        <dbReference type="Proteomes" id="UP000198756"/>
    </source>
</evidence>
<sequence length="88" mass="9804">MDSKFNKAAFKDKLESAGQFPMLYMFKFIVPNGKETQIEFLFPKNEIALKPSSGGKYVSATIKAMMDSADQIIEIYEKASSIEGVISL</sequence>